<name>A0AAV4W6C2_9ARAC</name>
<proteinExistence type="predicted"/>
<dbReference type="Proteomes" id="UP001054837">
    <property type="component" value="Unassembled WGS sequence"/>
</dbReference>
<sequence>MSLLKKISWRLRVEDDTCGKSITFQLPQSQLFISRVLPRWSAEQPHASKRRRLRMKNSRRDELFRVSLDMGFKKYRLLLNVKPILV</sequence>
<organism evidence="1 2">
    <name type="scientific">Caerostris darwini</name>
    <dbReference type="NCBI Taxonomy" id="1538125"/>
    <lineage>
        <taxon>Eukaryota</taxon>
        <taxon>Metazoa</taxon>
        <taxon>Ecdysozoa</taxon>
        <taxon>Arthropoda</taxon>
        <taxon>Chelicerata</taxon>
        <taxon>Arachnida</taxon>
        <taxon>Araneae</taxon>
        <taxon>Araneomorphae</taxon>
        <taxon>Entelegynae</taxon>
        <taxon>Araneoidea</taxon>
        <taxon>Araneidae</taxon>
        <taxon>Caerostris</taxon>
    </lineage>
</organism>
<protein>
    <submittedName>
        <fullName evidence="1">Uncharacterized protein</fullName>
    </submittedName>
</protein>
<reference evidence="1 2" key="1">
    <citation type="submission" date="2021-06" db="EMBL/GenBank/DDBJ databases">
        <title>Caerostris darwini draft genome.</title>
        <authorList>
            <person name="Kono N."/>
            <person name="Arakawa K."/>
        </authorList>
    </citation>
    <scope>NUCLEOTIDE SEQUENCE [LARGE SCALE GENOMIC DNA]</scope>
</reference>
<dbReference type="EMBL" id="BPLQ01014081">
    <property type="protein sequence ID" value="GIY77148.1"/>
    <property type="molecule type" value="Genomic_DNA"/>
</dbReference>
<dbReference type="AlphaFoldDB" id="A0AAV4W6C2"/>
<gene>
    <name evidence="1" type="ORF">CDAR_300151</name>
</gene>
<evidence type="ECO:0000313" key="2">
    <source>
        <dbReference type="Proteomes" id="UP001054837"/>
    </source>
</evidence>
<comment type="caution">
    <text evidence="1">The sequence shown here is derived from an EMBL/GenBank/DDBJ whole genome shotgun (WGS) entry which is preliminary data.</text>
</comment>
<accession>A0AAV4W6C2</accession>
<keyword evidence="2" id="KW-1185">Reference proteome</keyword>
<evidence type="ECO:0000313" key="1">
    <source>
        <dbReference type="EMBL" id="GIY77148.1"/>
    </source>
</evidence>